<gene>
    <name evidence="1" type="ORF">B5V02_19575</name>
</gene>
<proteinExistence type="predicted"/>
<comment type="caution">
    <text evidence="1">The sequence shown here is derived from an EMBL/GenBank/DDBJ whole genome shotgun (WGS) entry which is preliminary data.</text>
</comment>
<dbReference type="OrthoDB" id="2110687at2"/>
<reference evidence="2" key="1">
    <citation type="submission" date="2017-03" db="EMBL/GenBank/DDBJ databases">
        <authorList>
            <person name="Safronova V.I."/>
            <person name="Sazanova A.L."/>
            <person name="Chirak E.R."/>
        </authorList>
    </citation>
    <scope>NUCLEOTIDE SEQUENCE [LARGE SCALE GENOMIC DNA]</scope>
    <source>
        <strain evidence="2">Ach-343</strain>
    </source>
</reference>
<accession>A0A2W7CK24</accession>
<dbReference type="Proteomes" id="UP000248616">
    <property type="component" value="Unassembled WGS sequence"/>
</dbReference>
<protein>
    <submittedName>
        <fullName evidence="1">Uncharacterized protein</fullName>
    </submittedName>
</protein>
<dbReference type="RefSeq" id="WP_111545808.1">
    <property type="nucleotide sequence ID" value="NZ_MZXV01000040.1"/>
</dbReference>
<evidence type="ECO:0000313" key="1">
    <source>
        <dbReference type="EMBL" id="PZV36903.1"/>
    </source>
</evidence>
<organism evidence="1 2">
    <name type="scientific">Mesorhizobium kowhaii</name>
    <dbReference type="NCBI Taxonomy" id="1300272"/>
    <lineage>
        <taxon>Bacteria</taxon>
        <taxon>Pseudomonadati</taxon>
        <taxon>Pseudomonadota</taxon>
        <taxon>Alphaproteobacteria</taxon>
        <taxon>Hyphomicrobiales</taxon>
        <taxon>Phyllobacteriaceae</taxon>
        <taxon>Mesorhizobium</taxon>
    </lineage>
</organism>
<name>A0A2W7CK24_9HYPH</name>
<dbReference type="EMBL" id="MZXV01000040">
    <property type="protein sequence ID" value="PZV36903.1"/>
    <property type="molecule type" value="Genomic_DNA"/>
</dbReference>
<dbReference type="AlphaFoldDB" id="A0A2W7CK24"/>
<keyword evidence="2" id="KW-1185">Reference proteome</keyword>
<sequence>MSPFTFQQVANYGTSEPIVARLTSQASALRFSATDDEEEVFGEIWRCQQALMECHQARLRVQASVTAGQEKAIADRGKGINAIPYAIGLETDAQAFLLSAKQYLHSVAGLILRLFKTTAFKPDAGSLWTKIEGGKTKVAQAVVWAESTLGKDAGITNLLTFADAHVGEVIKWRNAAEHSNDPNSKSGNLEIKNFTIEHGRVLAPRWRRTIVVTEAFVDVEEKLVGWENFLLDFGERVILEGYQSRLPPMMTIALIPQAEIDPANPYRYRLALRGK</sequence>
<evidence type="ECO:0000313" key="2">
    <source>
        <dbReference type="Proteomes" id="UP000248616"/>
    </source>
</evidence>